<dbReference type="Proteomes" id="UP001190926">
    <property type="component" value="Unassembled WGS sequence"/>
</dbReference>
<dbReference type="InterPro" id="IPR032675">
    <property type="entry name" value="LRR_dom_sf"/>
</dbReference>
<sequence>MEELPEEVLRCVVSFLPLKEAVRTSLLSTAWRSLWRPCIVNMDMNSDHIMQVIGKFLKSCDVHGLLRLSCQIIDDDSSCRRLKMRQNWHVLAAKGVEKELYLDFYNDERETDVNYSLKLNAIMNLSTGVASFASLKNLHLKSVTRTFMELSSTLFSNCLLLEHLKLEQCQGLESLDITASGRLEDLTVMDCPDMAEISISSLSLKSFSYRGLLPRIKMKNSSSLVDVTLDMVEGLGHDEFDCEELLSLLASLRNVETLNVTGWLLEWLCSAGVIFQRLDVRFNKLLQLRVLEPCMKRTKLDSLACFLEICPSLEKLYIDIDRERKDVVCPYFYEFWHEPYLGLDCSILKAKSPCRLECLRVVEVTGLEMEEYGLGLLHLLLKRALMLSSMLVKFRDDIPRRLIKLPFTQINNASRNNKQKFMIVVSPNKDYYLQFNQI</sequence>
<dbReference type="CDD" id="cd22160">
    <property type="entry name" value="F-box_AtFBL13-like"/>
    <property type="match status" value="1"/>
</dbReference>
<name>A0AAD4JF44_PERFH</name>
<dbReference type="InterPro" id="IPR055357">
    <property type="entry name" value="LRR_At1g61320_AtMIF1"/>
</dbReference>
<dbReference type="PROSITE" id="PS50181">
    <property type="entry name" value="FBOX"/>
    <property type="match status" value="1"/>
</dbReference>
<evidence type="ECO:0000313" key="2">
    <source>
        <dbReference type="EMBL" id="KAH6832663.1"/>
    </source>
</evidence>
<keyword evidence="3" id="KW-1185">Reference proteome</keyword>
<dbReference type="Pfam" id="PF00646">
    <property type="entry name" value="F-box"/>
    <property type="match status" value="1"/>
</dbReference>
<dbReference type="Pfam" id="PF23622">
    <property type="entry name" value="LRR_At1g61320_AtMIF1"/>
    <property type="match status" value="1"/>
</dbReference>
<evidence type="ECO:0000313" key="3">
    <source>
        <dbReference type="Proteomes" id="UP001190926"/>
    </source>
</evidence>
<comment type="caution">
    <text evidence="2">The sequence shown here is derived from an EMBL/GenBank/DDBJ whole genome shotgun (WGS) entry which is preliminary data.</text>
</comment>
<dbReference type="PANTHER" id="PTHR34145">
    <property type="entry name" value="OS02G0105600 PROTEIN"/>
    <property type="match status" value="1"/>
</dbReference>
<evidence type="ECO:0000259" key="1">
    <source>
        <dbReference type="PROSITE" id="PS50181"/>
    </source>
</evidence>
<dbReference type="Gene3D" id="1.20.1280.50">
    <property type="match status" value="1"/>
</dbReference>
<reference evidence="2 3" key="1">
    <citation type="journal article" date="2021" name="Nat. Commun.">
        <title>Incipient diploidization of the medicinal plant Perilla within 10,000 years.</title>
        <authorList>
            <person name="Zhang Y."/>
            <person name="Shen Q."/>
            <person name="Leng L."/>
            <person name="Zhang D."/>
            <person name="Chen S."/>
            <person name="Shi Y."/>
            <person name="Ning Z."/>
            <person name="Chen S."/>
        </authorList>
    </citation>
    <scope>NUCLEOTIDE SEQUENCE [LARGE SCALE GENOMIC DNA]</scope>
    <source>
        <strain evidence="3">cv. PC099</strain>
    </source>
</reference>
<dbReference type="SUPFAM" id="SSF81383">
    <property type="entry name" value="F-box domain"/>
    <property type="match status" value="1"/>
</dbReference>
<accession>A0AAD4JF44</accession>
<dbReference type="InterPro" id="IPR053772">
    <property type="entry name" value="At1g61320/At1g61330-like"/>
</dbReference>
<dbReference type="PANTHER" id="PTHR34145:SF53">
    <property type="entry name" value="LEUCINE-RICH REPEAT DOMAIN SUPERFAMILY"/>
    <property type="match status" value="1"/>
</dbReference>
<proteinExistence type="predicted"/>
<organism evidence="2 3">
    <name type="scientific">Perilla frutescens var. hirtella</name>
    <name type="common">Perilla citriodora</name>
    <name type="synonym">Perilla setoyensis</name>
    <dbReference type="NCBI Taxonomy" id="608512"/>
    <lineage>
        <taxon>Eukaryota</taxon>
        <taxon>Viridiplantae</taxon>
        <taxon>Streptophyta</taxon>
        <taxon>Embryophyta</taxon>
        <taxon>Tracheophyta</taxon>
        <taxon>Spermatophyta</taxon>
        <taxon>Magnoliopsida</taxon>
        <taxon>eudicotyledons</taxon>
        <taxon>Gunneridae</taxon>
        <taxon>Pentapetalae</taxon>
        <taxon>asterids</taxon>
        <taxon>lamiids</taxon>
        <taxon>Lamiales</taxon>
        <taxon>Lamiaceae</taxon>
        <taxon>Nepetoideae</taxon>
        <taxon>Elsholtzieae</taxon>
        <taxon>Perilla</taxon>
    </lineage>
</organism>
<feature type="domain" description="F-box" evidence="1">
    <location>
        <begin position="1"/>
        <end position="34"/>
    </location>
</feature>
<dbReference type="SUPFAM" id="SSF52047">
    <property type="entry name" value="RNI-like"/>
    <property type="match status" value="1"/>
</dbReference>
<dbReference type="Gene3D" id="3.80.10.10">
    <property type="entry name" value="Ribonuclease Inhibitor"/>
    <property type="match status" value="1"/>
</dbReference>
<dbReference type="SMART" id="SM00256">
    <property type="entry name" value="FBOX"/>
    <property type="match status" value="1"/>
</dbReference>
<dbReference type="InterPro" id="IPR053781">
    <property type="entry name" value="F-box_AtFBL13-like"/>
</dbReference>
<dbReference type="InterPro" id="IPR036047">
    <property type="entry name" value="F-box-like_dom_sf"/>
</dbReference>
<protein>
    <recommendedName>
        <fullName evidence="1">F-box domain-containing protein</fullName>
    </recommendedName>
</protein>
<dbReference type="AlphaFoldDB" id="A0AAD4JF44"/>
<gene>
    <name evidence="2" type="ORF">C2S53_006450</name>
</gene>
<dbReference type="InterPro" id="IPR001810">
    <property type="entry name" value="F-box_dom"/>
</dbReference>
<dbReference type="EMBL" id="SDAM02000067">
    <property type="protein sequence ID" value="KAH6832663.1"/>
    <property type="molecule type" value="Genomic_DNA"/>
</dbReference>